<keyword evidence="6" id="KW-0902">Two-component regulatory system</keyword>
<dbReference type="SMART" id="SM00028">
    <property type="entry name" value="TPR"/>
    <property type="match status" value="6"/>
</dbReference>
<keyword evidence="7" id="KW-0802">TPR repeat</keyword>
<feature type="repeat" description="TPR" evidence="7">
    <location>
        <begin position="94"/>
        <end position="127"/>
    </location>
</feature>
<reference evidence="10 11" key="1">
    <citation type="submission" date="2019-07" db="EMBL/GenBank/DDBJ databases">
        <title>Thalassofilum flectens gen. nov., sp. nov., a novel moderate thermophilic anaerobe from a shallow sea hot spring in Kunashir Island (Russia), representing a new family in the order Bacteroidales, and proposal of Thalassofilacea fam. nov.</title>
        <authorList>
            <person name="Kochetkova T.V."/>
            <person name="Podosokorskaya O.A."/>
            <person name="Novikov A."/>
            <person name="Elcheninov A.G."/>
            <person name="Toshchakov S.V."/>
            <person name="Kublanov I.V."/>
        </authorList>
    </citation>
    <scope>NUCLEOTIDE SEQUENCE [LARGE SCALE GENOMIC DNA]</scope>
    <source>
        <strain evidence="10 11">38-H</strain>
    </source>
</reference>
<protein>
    <recommendedName>
        <fullName evidence="2">histidine kinase</fullName>
        <ecNumber evidence="2">2.7.13.3</ecNumber>
    </recommendedName>
</protein>
<dbReference type="FunFam" id="3.30.565.10:FF:000006">
    <property type="entry name" value="Sensor histidine kinase WalK"/>
    <property type="match status" value="1"/>
</dbReference>
<feature type="repeat" description="TPR" evidence="7">
    <location>
        <begin position="174"/>
        <end position="207"/>
    </location>
</feature>
<dbReference type="PRINTS" id="PR00344">
    <property type="entry name" value="BCTRLSENSOR"/>
</dbReference>
<dbReference type="Pfam" id="PF13181">
    <property type="entry name" value="TPR_8"/>
    <property type="match status" value="1"/>
</dbReference>
<evidence type="ECO:0000259" key="9">
    <source>
        <dbReference type="PROSITE" id="PS50109"/>
    </source>
</evidence>
<evidence type="ECO:0000256" key="3">
    <source>
        <dbReference type="ARBA" id="ARBA00022553"/>
    </source>
</evidence>
<dbReference type="Pfam" id="PF13424">
    <property type="entry name" value="TPR_12"/>
    <property type="match status" value="2"/>
</dbReference>
<dbReference type="InterPro" id="IPR036097">
    <property type="entry name" value="HisK_dim/P_sf"/>
</dbReference>
<dbReference type="Gene3D" id="3.30.565.10">
    <property type="entry name" value="Histidine kinase-like ATPase, C-terminal domain"/>
    <property type="match status" value="1"/>
</dbReference>
<feature type="transmembrane region" description="Helical" evidence="8">
    <location>
        <begin position="372"/>
        <end position="392"/>
    </location>
</feature>
<evidence type="ECO:0000313" key="10">
    <source>
        <dbReference type="EMBL" id="QKG78815.1"/>
    </source>
</evidence>
<evidence type="ECO:0000256" key="7">
    <source>
        <dbReference type="PROSITE-ProRule" id="PRU00339"/>
    </source>
</evidence>
<dbReference type="Proteomes" id="UP000500961">
    <property type="component" value="Chromosome"/>
</dbReference>
<dbReference type="PANTHER" id="PTHR43711">
    <property type="entry name" value="TWO-COMPONENT HISTIDINE KINASE"/>
    <property type="match status" value="1"/>
</dbReference>
<dbReference type="AlphaFoldDB" id="A0A7D3XJR7"/>
<dbReference type="InterPro" id="IPR005467">
    <property type="entry name" value="His_kinase_dom"/>
</dbReference>
<dbReference type="InterPro" id="IPR019734">
    <property type="entry name" value="TPR_rpt"/>
</dbReference>
<dbReference type="GO" id="GO:0000155">
    <property type="term" value="F:phosphorelay sensor kinase activity"/>
    <property type="evidence" value="ECO:0007669"/>
    <property type="project" value="InterPro"/>
</dbReference>
<evidence type="ECO:0000256" key="8">
    <source>
        <dbReference type="SAM" id="Phobius"/>
    </source>
</evidence>
<dbReference type="SUPFAM" id="SSF55874">
    <property type="entry name" value="ATPase domain of HSP90 chaperone/DNA topoisomerase II/histidine kinase"/>
    <property type="match status" value="1"/>
</dbReference>
<gene>
    <name evidence="10" type="ORF">FHG85_00530</name>
</gene>
<proteinExistence type="predicted"/>
<dbReference type="SUPFAM" id="SSF47384">
    <property type="entry name" value="Homodimeric domain of signal transducing histidine kinase"/>
    <property type="match status" value="1"/>
</dbReference>
<dbReference type="EMBL" id="CP041345">
    <property type="protein sequence ID" value="QKG78815.1"/>
    <property type="molecule type" value="Genomic_DNA"/>
</dbReference>
<dbReference type="SUPFAM" id="SSF48452">
    <property type="entry name" value="TPR-like"/>
    <property type="match status" value="2"/>
</dbReference>
<evidence type="ECO:0000256" key="5">
    <source>
        <dbReference type="ARBA" id="ARBA00022777"/>
    </source>
</evidence>
<dbReference type="Gene3D" id="1.10.287.130">
    <property type="match status" value="1"/>
</dbReference>
<evidence type="ECO:0000256" key="1">
    <source>
        <dbReference type="ARBA" id="ARBA00000085"/>
    </source>
</evidence>
<name>A0A7D3XJR7_9BACT</name>
<evidence type="ECO:0000313" key="11">
    <source>
        <dbReference type="Proteomes" id="UP000500961"/>
    </source>
</evidence>
<comment type="catalytic activity">
    <reaction evidence="1">
        <text>ATP + protein L-histidine = ADP + protein N-phospho-L-histidine.</text>
        <dbReference type="EC" id="2.7.13.3"/>
    </reaction>
</comment>
<dbReference type="RefSeq" id="WP_173072330.1">
    <property type="nucleotide sequence ID" value="NZ_CP041345.1"/>
</dbReference>
<keyword evidence="8" id="KW-0812">Transmembrane</keyword>
<organism evidence="10 11">
    <name type="scientific">Tenuifilum thalassicum</name>
    <dbReference type="NCBI Taxonomy" id="2590900"/>
    <lineage>
        <taxon>Bacteria</taxon>
        <taxon>Pseudomonadati</taxon>
        <taxon>Bacteroidota</taxon>
        <taxon>Bacteroidia</taxon>
        <taxon>Bacteroidales</taxon>
        <taxon>Tenuifilaceae</taxon>
        <taxon>Tenuifilum</taxon>
    </lineage>
</organism>
<keyword evidence="4" id="KW-0808">Transferase</keyword>
<evidence type="ECO:0000256" key="6">
    <source>
        <dbReference type="ARBA" id="ARBA00023012"/>
    </source>
</evidence>
<keyword evidence="3" id="KW-0597">Phosphoprotein</keyword>
<dbReference type="PROSITE" id="PS50109">
    <property type="entry name" value="HIS_KIN"/>
    <property type="match status" value="1"/>
</dbReference>
<feature type="domain" description="Histidine kinase" evidence="9">
    <location>
        <begin position="421"/>
        <end position="639"/>
    </location>
</feature>
<dbReference type="InterPro" id="IPR011990">
    <property type="entry name" value="TPR-like_helical_dom_sf"/>
</dbReference>
<dbReference type="EC" id="2.7.13.3" evidence="2"/>
<dbReference type="InterPro" id="IPR036890">
    <property type="entry name" value="HATPase_C_sf"/>
</dbReference>
<evidence type="ECO:0000256" key="2">
    <source>
        <dbReference type="ARBA" id="ARBA00012438"/>
    </source>
</evidence>
<dbReference type="InterPro" id="IPR003594">
    <property type="entry name" value="HATPase_dom"/>
</dbReference>
<keyword evidence="8" id="KW-1133">Transmembrane helix</keyword>
<dbReference type="PROSITE" id="PS50005">
    <property type="entry name" value="TPR"/>
    <property type="match status" value="2"/>
</dbReference>
<dbReference type="PANTHER" id="PTHR43711:SF31">
    <property type="entry name" value="HISTIDINE KINASE"/>
    <property type="match status" value="1"/>
</dbReference>
<keyword evidence="11" id="KW-1185">Reference proteome</keyword>
<accession>A0A7D3XJR7</accession>
<dbReference type="Gene3D" id="1.25.40.10">
    <property type="entry name" value="Tetratricopeptide repeat domain"/>
    <property type="match status" value="2"/>
</dbReference>
<sequence length="641" mass="72634">MYRYRCFYCGILALLMLFSIGFKTYAQLDDTIYLNPSSIKALAKVLDRPDDSLKVVVLKLLCWENRNSDPAKAIEYGQMAVALAQKLELNQELSDSYNRLGVAYRNVGEYAKALDCYFKGLEISRKYNLKKHLAFQYNNLADLYNRLSLYDRAVEFGKRALDIAKQINDEYTLSYIYNILGTIYQNKDDLDSALYYFGKSLELREKIGFSPGIATAYLNIGNVHLAKGKKDSSEFYIIRAQKIYSQNNDLQGLALTYLAHGILCNQLGQYDSAIFYFNKGLATNRNFENQTVSRDCHKGLSYSYKQKGDFKKAEYHSNLAYNINDSITLSSYVERLTQLTEALRFEEQVKHQKEREKILAEKIGFQRNIIKLYIAIIVLLTALIGLAVYFYLKRAKDVRLLRKQKDEINQLNNDKDRYFSILAHDLKNQLTSIVTIAQIIKEKSLSLGNDEMIQLSKRLYVLGFSTNDLLENVLNWIKSQEKRLKVSIKSYNLKNLVDRVIMSQKPAAELKSIGLVNKVDPTMNVNTDADMLSTILRNFISNAIKFSVAGGEVEIEAAQIASRIEVSVRDYGVGMTQQKVNSLFSKGQQKSQRGTSNEQGSGIGLAICNQLATDLGGEIKVASKPNEGSTFTIVLPLADVS</sequence>
<dbReference type="InterPro" id="IPR050736">
    <property type="entry name" value="Sensor_HK_Regulatory"/>
</dbReference>
<dbReference type="KEGG" id="ttz:FHG85_00530"/>
<dbReference type="Pfam" id="PF02518">
    <property type="entry name" value="HATPase_c"/>
    <property type="match status" value="1"/>
</dbReference>
<keyword evidence="8" id="KW-0472">Membrane</keyword>
<keyword evidence="5 10" id="KW-0418">Kinase</keyword>
<dbReference type="InterPro" id="IPR004358">
    <property type="entry name" value="Sig_transdc_His_kin-like_C"/>
</dbReference>
<dbReference type="SMART" id="SM00387">
    <property type="entry name" value="HATPase_c"/>
    <property type="match status" value="1"/>
</dbReference>
<evidence type="ECO:0000256" key="4">
    <source>
        <dbReference type="ARBA" id="ARBA00022679"/>
    </source>
</evidence>